<dbReference type="AlphaFoldDB" id="A0A972JKE2"/>
<comment type="caution">
    <text evidence="1">The sequence shown here is derived from an EMBL/GenBank/DDBJ whole genome shotgun (WGS) entry which is preliminary data.</text>
</comment>
<proteinExistence type="predicted"/>
<dbReference type="Proteomes" id="UP000737113">
    <property type="component" value="Unassembled WGS sequence"/>
</dbReference>
<dbReference type="RefSeq" id="WP_169564870.1">
    <property type="nucleotide sequence ID" value="NZ_JAAXYH010000009.1"/>
</dbReference>
<name>A0A972JKE2_9GAMM</name>
<protein>
    <submittedName>
        <fullName evidence="1">Uncharacterized protein</fullName>
    </submittedName>
</protein>
<keyword evidence="2" id="KW-1185">Reference proteome</keyword>
<sequence>MNALIEFEAGRFVDLFERNDTLGIHMFMEHMNIPLDVQDRLYNEISSLVKKDQRSIAQIIETYGQSLLSERLAY</sequence>
<evidence type="ECO:0000313" key="2">
    <source>
        <dbReference type="Proteomes" id="UP000737113"/>
    </source>
</evidence>
<accession>A0A972JKE2</accession>
<dbReference type="EMBL" id="JAAXYH010000009">
    <property type="protein sequence ID" value="NMH66110.1"/>
    <property type="molecule type" value="Genomic_DNA"/>
</dbReference>
<evidence type="ECO:0000313" key="1">
    <source>
        <dbReference type="EMBL" id="NMH66110.1"/>
    </source>
</evidence>
<organism evidence="1 2">
    <name type="scientific">Shewanella salipaludis</name>
    <dbReference type="NCBI Taxonomy" id="2723052"/>
    <lineage>
        <taxon>Bacteria</taxon>
        <taxon>Pseudomonadati</taxon>
        <taxon>Pseudomonadota</taxon>
        <taxon>Gammaproteobacteria</taxon>
        <taxon>Alteromonadales</taxon>
        <taxon>Shewanellaceae</taxon>
        <taxon>Shewanella</taxon>
    </lineage>
</organism>
<reference evidence="1" key="1">
    <citation type="submission" date="2020-04" db="EMBL/GenBank/DDBJ databases">
        <title>Description of Shewanella salipaludis sp. nov., isolated from a salt marsh.</title>
        <authorList>
            <person name="Park S."/>
            <person name="Yoon J.-H."/>
        </authorList>
    </citation>
    <scope>NUCLEOTIDE SEQUENCE</scope>
    <source>
        <strain evidence="1">SHSM-M6</strain>
    </source>
</reference>
<gene>
    <name evidence="1" type="ORF">HC757_13160</name>
</gene>